<organism evidence="2 3">
    <name type="scientific">Fusarium anthophilum</name>
    <dbReference type="NCBI Taxonomy" id="48485"/>
    <lineage>
        <taxon>Eukaryota</taxon>
        <taxon>Fungi</taxon>
        <taxon>Dikarya</taxon>
        <taxon>Ascomycota</taxon>
        <taxon>Pezizomycotina</taxon>
        <taxon>Sordariomycetes</taxon>
        <taxon>Hypocreomycetidae</taxon>
        <taxon>Hypocreales</taxon>
        <taxon>Nectriaceae</taxon>
        <taxon>Fusarium</taxon>
        <taxon>Fusarium fujikuroi species complex</taxon>
    </lineage>
</organism>
<reference evidence="2 3" key="1">
    <citation type="journal article" date="2020" name="BMC Genomics">
        <title>Correction to: Identification and distribution of gene clusters required for synthesis of sphingolipid metabolism inhibitors in diverse species of the filamentous fungus Fusarium.</title>
        <authorList>
            <person name="Kim H.S."/>
            <person name="Lohmar J.M."/>
            <person name="Busman M."/>
            <person name="Brown D.W."/>
            <person name="Naumann T.A."/>
            <person name="Divon H.H."/>
            <person name="Lysoe E."/>
            <person name="Uhlig S."/>
            <person name="Proctor R.H."/>
        </authorList>
    </citation>
    <scope>NUCLEOTIDE SEQUENCE [LARGE SCALE GENOMIC DNA]</scope>
    <source>
        <strain evidence="2 3">NRRL 25214</strain>
    </source>
</reference>
<dbReference type="AlphaFoldDB" id="A0A8H4ZAW6"/>
<accession>A0A8H4ZAW6</accession>
<protein>
    <submittedName>
        <fullName evidence="2">Uncharacterized protein</fullName>
    </submittedName>
</protein>
<feature type="compositionally biased region" description="Basic residues" evidence="1">
    <location>
        <begin position="1"/>
        <end position="10"/>
    </location>
</feature>
<proteinExistence type="predicted"/>
<name>A0A8H4ZAW6_9HYPO</name>
<comment type="caution">
    <text evidence="2">The sequence shown here is derived from an EMBL/GenBank/DDBJ whole genome shotgun (WGS) entry which is preliminary data.</text>
</comment>
<feature type="compositionally biased region" description="Low complexity" evidence="1">
    <location>
        <begin position="21"/>
        <end position="31"/>
    </location>
</feature>
<feature type="region of interest" description="Disordered" evidence="1">
    <location>
        <begin position="113"/>
        <end position="135"/>
    </location>
</feature>
<feature type="region of interest" description="Disordered" evidence="1">
    <location>
        <begin position="1"/>
        <end position="48"/>
    </location>
</feature>
<evidence type="ECO:0000256" key="1">
    <source>
        <dbReference type="SAM" id="MobiDB-lite"/>
    </source>
</evidence>
<dbReference type="Proteomes" id="UP000573603">
    <property type="component" value="Unassembled WGS sequence"/>
</dbReference>
<sequence length="318" mass="34565">MVGRMSRKNKQLSQVTGGNQGLSQQNQNGDQQRTRHSSTSVDLSQSALASPSSNSATFEAFDCFSTGTGSGADAGLYGDSTLGSNRSNDFQSGLNFDFNMDHMTLDIIDMDGDSTIHASGGPPQQFPPSPEYSSSSVAGSLASATRKIQFDGRQFPHVAALSKIILILEHHVRSKTHSIDEILRVNKACLTDLATIMGQDEYKACRSCHMTVCSVLDLILVLFEGMVQGQAWSHQRNSATTSPILQFGVFELDPEEQISMTKRILHKEVQRALKIVHEFSKDVRGTGADGQKRLVAQMCALFLSRGELLMKSLDSGST</sequence>
<gene>
    <name evidence="2" type="ORF">FANTH_8275</name>
</gene>
<dbReference type="EMBL" id="JABEVY010000193">
    <property type="protein sequence ID" value="KAF5243266.1"/>
    <property type="molecule type" value="Genomic_DNA"/>
</dbReference>
<keyword evidence="3" id="KW-1185">Reference proteome</keyword>
<evidence type="ECO:0000313" key="2">
    <source>
        <dbReference type="EMBL" id="KAF5243266.1"/>
    </source>
</evidence>
<evidence type="ECO:0000313" key="3">
    <source>
        <dbReference type="Proteomes" id="UP000573603"/>
    </source>
</evidence>